<evidence type="ECO:0000313" key="2">
    <source>
        <dbReference type="EMBL" id="CEI66654.1"/>
    </source>
</evidence>
<accession>A0A2L2T725</accession>
<dbReference type="GeneID" id="37254807"/>
<feature type="compositionally biased region" description="Polar residues" evidence="1">
    <location>
        <begin position="1"/>
        <end position="17"/>
    </location>
</feature>
<proteinExistence type="predicted"/>
<feature type="compositionally biased region" description="Low complexity" evidence="1">
    <location>
        <begin position="133"/>
        <end position="153"/>
    </location>
</feature>
<evidence type="ECO:0000256" key="1">
    <source>
        <dbReference type="SAM" id="MobiDB-lite"/>
    </source>
</evidence>
<organism evidence="2 3">
    <name type="scientific">Fusarium venenatum</name>
    <dbReference type="NCBI Taxonomy" id="56646"/>
    <lineage>
        <taxon>Eukaryota</taxon>
        <taxon>Fungi</taxon>
        <taxon>Dikarya</taxon>
        <taxon>Ascomycota</taxon>
        <taxon>Pezizomycotina</taxon>
        <taxon>Sordariomycetes</taxon>
        <taxon>Hypocreomycetidae</taxon>
        <taxon>Hypocreales</taxon>
        <taxon>Nectriaceae</taxon>
        <taxon>Fusarium</taxon>
    </lineage>
</organism>
<feature type="compositionally biased region" description="Basic residues" evidence="1">
    <location>
        <begin position="91"/>
        <end position="100"/>
    </location>
</feature>
<feature type="region of interest" description="Disordered" evidence="1">
    <location>
        <begin position="287"/>
        <end position="319"/>
    </location>
</feature>
<keyword evidence="3" id="KW-1185">Reference proteome</keyword>
<protein>
    <recommendedName>
        <fullName evidence="4">Myb-like domain-containing protein</fullName>
    </recommendedName>
</protein>
<dbReference type="InterPro" id="IPR001005">
    <property type="entry name" value="SANT/Myb"/>
</dbReference>
<reference evidence="3" key="1">
    <citation type="submission" date="2014-10" db="EMBL/GenBank/DDBJ databases">
        <authorList>
            <person name="King R."/>
        </authorList>
    </citation>
    <scope>NUCLEOTIDE SEQUENCE [LARGE SCALE GENOMIC DNA]</scope>
    <source>
        <strain evidence="3">A3/5</strain>
    </source>
</reference>
<name>A0A2L2T725_9HYPO</name>
<dbReference type="AlphaFoldDB" id="A0A2L2T725"/>
<dbReference type="STRING" id="56646.A0A2L2T725"/>
<dbReference type="KEGG" id="fvn:FVRRES_03166"/>
<dbReference type="RefSeq" id="XP_025590371.1">
    <property type="nucleotide sequence ID" value="XM_025731336.2"/>
</dbReference>
<dbReference type="CDD" id="cd00167">
    <property type="entry name" value="SANT"/>
    <property type="match status" value="1"/>
</dbReference>
<evidence type="ECO:0008006" key="4">
    <source>
        <dbReference type="Google" id="ProtNLM"/>
    </source>
</evidence>
<evidence type="ECO:0000313" key="3">
    <source>
        <dbReference type="Proteomes" id="UP000245910"/>
    </source>
</evidence>
<feature type="region of interest" description="Disordered" evidence="1">
    <location>
        <begin position="1"/>
        <end position="27"/>
    </location>
</feature>
<feature type="region of interest" description="Disordered" evidence="1">
    <location>
        <begin position="91"/>
        <end position="187"/>
    </location>
</feature>
<dbReference type="EMBL" id="LN649229">
    <property type="protein sequence ID" value="CEI66654.1"/>
    <property type="molecule type" value="Genomic_DNA"/>
</dbReference>
<feature type="compositionally biased region" description="Low complexity" evidence="1">
    <location>
        <begin position="287"/>
        <end position="300"/>
    </location>
</feature>
<dbReference type="Proteomes" id="UP000245910">
    <property type="component" value="Chromosome I"/>
</dbReference>
<feature type="compositionally biased region" description="Polar residues" evidence="1">
    <location>
        <begin position="103"/>
        <end position="120"/>
    </location>
</feature>
<sequence length="355" mass="38718">MTTLTMSSAIPSHQMAQAPTPYIPSRDSMDRHDYGITKNRKASSTGGGRAWSDEEESYLIQTRLQKMPYKYIAAHLKKTELACRLHYHQLSHGSNRRNKRAASVSSGASMEITQTHNVNIPSPARETVSRSASPGGSMRSYSPPPYSTSNNSSHIQLPSIVGPSDVPRLPSILPKPTGMPLPPPASHQSYNTPAVDVPVQMPHASFHRAASYPRTTPPLRLDCSVAPTPAVVPSPPAHNASHVDLSRLHSIYSSHRSSFWSTIANEYGPSASPSALEQAWKTGTCCSPSSLTPITPTSSPGQAEKDAQNQTYQKGHDKTRISSILGIDADPRTARDRDIVRRLEEERFGMMQTAH</sequence>